<reference evidence="3" key="1">
    <citation type="submission" date="2016-11" db="UniProtKB">
        <authorList>
            <consortium name="WormBaseParasite"/>
        </authorList>
    </citation>
    <scope>IDENTIFICATION</scope>
</reference>
<dbReference type="GO" id="GO:0070939">
    <property type="term" value="C:Dsl1/NZR complex"/>
    <property type="evidence" value="ECO:0007669"/>
    <property type="project" value="InterPro"/>
</dbReference>
<dbReference type="GO" id="GO:0006888">
    <property type="term" value="P:endoplasmic reticulum to Golgi vesicle-mediated transport"/>
    <property type="evidence" value="ECO:0007669"/>
    <property type="project" value="InterPro"/>
</dbReference>
<name>A0A1I7Z5S3_9BILA</name>
<dbReference type="WBParaSite" id="L893_g23045.t2">
    <property type="protein sequence ID" value="L893_g23045.t2"/>
    <property type="gene ID" value="L893_g23045"/>
</dbReference>
<feature type="coiled-coil region" evidence="1">
    <location>
        <begin position="70"/>
        <end position="126"/>
    </location>
</feature>
<sequence>MDDSRGSDHFPLSPAKEFERQEHVHLRNQIASLNWKNLQEYFGGIRKIAAELDAKIMGYEEEIHFVRLNLPAKLKEVRKYKQELQEMRAQLVENVEIYGREREAILQKMEKDYPDILEKIKNIMEKRKQYCQLYFDRKLDDLCSDIEICLHAHDFLGLVKKHVQLVMLTRDETFLHCSEEEIAEFMETVDDKVSSLNQRLYKELTSAFNDITTQIKFPFEGSVDYSGYSEQLEKMSNILQCLHEIKQWSGDNGDRLTILEILFSLFEKRFKFHFYGENRPTNQPEKPEYFFTLVTTWLGANMPFFADYVQKIVDRTNSEVCVKGEFQKRLVNLAIGKVEYLLDSDDFVANWSLFSHIVDEALNFELDLNSFGYPQDFPRVFSLFCRTDILNAWLRMEREVTASAIDSLILNENAFKNRYREVSDVDTFLVPEFADSFITMMQSVLNRYKLLPDIHAQALFFKHQLMIFDEFRTRLVQILGQAESPWTEPFPQILNSLWYIAIVLNDWSSMSEFIHIQNYIDSGNRIRGAFDDSKNLYHHVWLQKVTALVNSFGQMIALEIEEYAKQKWFSVTTSKPSEVTPSMYSFLRKIRDLIGKITTSISDNSIKKIYEMTCRMVAIVIMDDVVKRTNFNGKGAAQMLYDVETCVVPLMHSLYTRPNRAYFDFTVEEPKWTELLNSLKLLALPAPTAILLKDEMGKIPEQMVEDRLNPLGIRSLTKEEVLGRFNQRCDLTIR</sequence>
<dbReference type="GO" id="GO:0006890">
    <property type="term" value="P:retrograde vesicle-mediated transport, Golgi to endoplasmic reticulum"/>
    <property type="evidence" value="ECO:0007669"/>
    <property type="project" value="InterPro"/>
</dbReference>
<dbReference type="AlphaFoldDB" id="A0A1I7Z5S3"/>
<dbReference type="InterPro" id="IPR042044">
    <property type="entry name" value="EXOC6PINT-1/Sec15/Tip20_C_dom2"/>
</dbReference>
<dbReference type="Pfam" id="PF04437">
    <property type="entry name" value="RINT1_TIP1"/>
    <property type="match status" value="1"/>
</dbReference>
<keyword evidence="2" id="KW-1185">Reference proteome</keyword>
<dbReference type="PANTHER" id="PTHR13520">
    <property type="entry name" value="RAD50-INTERACTING PROTEIN 1 RINT-1"/>
    <property type="match status" value="1"/>
</dbReference>
<dbReference type="InterPro" id="IPR007528">
    <property type="entry name" value="RINT1_Tip20"/>
</dbReference>
<dbReference type="Proteomes" id="UP000095287">
    <property type="component" value="Unplaced"/>
</dbReference>
<dbReference type="Gene3D" id="1.20.58.670">
    <property type="entry name" value="Dsl1p vesicle tethering complex, Tip20p subunit, domain D"/>
    <property type="match status" value="1"/>
</dbReference>
<dbReference type="GO" id="GO:0060628">
    <property type="term" value="P:regulation of ER to Golgi vesicle-mediated transport"/>
    <property type="evidence" value="ECO:0007669"/>
    <property type="project" value="TreeGrafter"/>
</dbReference>
<evidence type="ECO:0000313" key="2">
    <source>
        <dbReference type="Proteomes" id="UP000095287"/>
    </source>
</evidence>
<protein>
    <submittedName>
        <fullName evidence="3">RAD50-interacting protein 1</fullName>
    </submittedName>
</protein>
<evidence type="ECO:0000313" key="3">
    <source>
        <dbReference type="WBParaSite" id="L893_g23045.t2"/>
    </source>
</evidence>
<proteinExistence type="predicted"/>
<dbReference type="PROSITE" id="PS51386">
    <property type="entry name" value="RINT1_TIP20"/>
    <property type="match status" value="1"/>
</dbReference>
<evidence type="ECO:0000256" key="1">
    <source>
        <dbReference type="SAM" id="Coils"/>
    </source>
</evidence>
<organism evidence="2 3">
    <name type="scientific">Steinernema glaseri</name>
    <dbReference type="NCBI Taxonomy" id="37863"/>
    <lineage>
        <taxon>Eukaryota</taxon>
        <taxon>Metazoa</taxon>
        <taxon>Ecdysozoa</taxon>
        <taxon>Nematoda</taxon>
        <taxon>Chromadorea</taxon>
        <taxon>Rhabditida</taxon>
        <taxon>Tylenchina</taxon>
        <taxon>Panagrolaimomorpha</taxon>
        <taxon>Strongyloidoidea</taxon>
        <taxon>Steinernematidae</taxon>
        <taxon>Steinernema</taxon>
    </lineage>
</organism>
<dbReference type="PANTHER" id="PTHR13520:SF0">
    <property type="entry name" value="RAD50-INTERACTING PROTEIN 1"/>
    <property type="match status" value="1"/>
</dbReference>
<accession>A0A1I7Z5S3</accession>
<keyword evidence="1" id="KW-0175">Coiled coil</keyword>